<dbReference type="RefSeq" id="XP_005830015.1">
    <property type="nucleotide sequence ID" value="XM_005829958.1"/>
</dbReference>
<dbReference type="Proteomes" id="UP000011087">
    <property type="component" value="Unassembled WGS sequence"/>
</dbReference>
<sequence>MAGAEAEAEQEVEGMQKEQRDMKMVVGSIPVLKEEREGQGRSSLSGTPRDNWKHLDWVRLAHCICSDQIKLLIQSAERAVEREASGGEYTNQLKIFTTMTELFNDPSFKPRNPFQDPRINHLDPSSRSSDERRSVRYIKSKYQDLKRKLYDAREHHQQAGEDKDFFPFCVDRKEDGKAFGKPKPFVYYFHMLCEGHGDVCQLIDSCSGADSSIRGNSQGSMPGETPLVDKDGQMDDARHVRPTPSRLKFQGSTSVSEGVKRKADEMLESVGHVVQKFAERLNTATEEMSDLEQSRLELTRMQLLGSLRQQFREISAELRRTDISSEEREFWCGQLAIVKADIVKRTQT</sequence>
<dbReference type="HOGENOM" id="CLU_797987_0_0_1"/>
<dbReference type="EMBL" id="JH993013">
    <property type="protein sequence ID" value="EKX43035.1"/>
    <property type="molecule type" value="Genomic_DNA"/>
</dbReference>
<accession>L1J4L8</accession>
<feature type="region of interest" description="Disordered" evidence="2">
    <location>
        <begin position="107"/>
        <end position="133"/>
    </location>
</feature>
<name>L1J4L8_GUITC</name>
<reference evidence="4" key="3">
    <citation type="submission" date="2016-03" db="UniProtKB">
        <authorList>
            <consortium name="EnsemblProtists"/>
        </authorList>
    </citation>
    <scope>IDENTIFICATION</scope>
</reference>
<protein>
    <submittedName>
        <fullName evidence="3 4">Uncharacterized protein</fullName>
    </submittedName>
</protein>
<evidence type="ECO:0000256" key="2">
    <source>
        <dbReference type="SAM" id="MobiDB-lite"/>
    </source>
</evidence>
<feature type="coiled-coil region" evidence="1">
    <location>
        <begin position="274"/>
        <end position="301"/>
    </location>
</feature>
<proteinExistence type="predicted"/>
<dbReference type="EnsemblProtists" id="EKX43035">
    <property type="protein sequence ID" value="EKX43035"/>
    <property type="gene ID" value="GUITHDRAFT_111078"/>
</dbReference>
<feature type="region of interest" description="Disordered" evidence="2">
    <location>
        <begin position="28"/>
        <end position="48"/>
    </location>
</feature>
<dbReference type="KEGG" id="gtt:GUITHDRAFT_111078"/>
<keyword evidence="1" id="KW-0175">Coiled coil</keyword>
<feature type="region of interest" description="Disordered" evidence="2">
    <location>
        <begin position="1"/>
        <end position="20"/>
    </location>
</feature>
<feature type="region of interest" description="Disordered" evidence="2">
    <location>
        <begin position="213"/>
        <end position="232"/>
    </location>
</feature>
<dbReference type="GeneID" id="17299692"/>
<feature type="compositionally biased region" description="Acidic residues" evidence="2">
    <location>
        <begin position="1"/>
        <end position="12"/>
    </location>
</feature>
<evidence type="ECO:0000313" key="4">
    <source>
        <dbReference type="EnsemblProtists" id="EKX43035"/>
    </source>
</evidence>
<evidence type="ECO:0000313" key="3">
    <source>
        <dbReference type="EMBL" id="EKX43035.1"/>
    </source>
</evidence>
<reference evidence="5" key="2">
    <citation type="submission" date="2012-11" db="EMBL/GenBank/DDBJ databases">
        <authorList>
            <person name="Kuo A."/>
            <person name="Curtis B.A."/>
            <person name="Tanifuji G."/>
            <person name="Burki F."/>
            <person name="Gruber A."/>
            <person name="Irimia M."/>
            <person name="Maruyama S."/>
            <person name="Arias M.C."/>
            <person name="Ball S.G."/>
            <person name="Gile G.H."/>
            <person name="Hirakawa Y."/>
            <person name="Hopkins J.F."/>
            <person name="Rensing S.A."/>
            <person name="Schmutz J."/>
            <person name="Symeonidi A."/>
            <person name="Elias M."/>
            <person name="Eveleigh R.J."/>
            <person name="Herman E.K."/>
            <person name="Klute M.J."/>
            <person name="Nakayama T."/>
            <person name="Obornik M."/>
            <person name="Reyes-Prieto A."/>
            <person name="Armbrust E.V."/>
            <person name="Aves S.J."/>
            <person name="Beiko R.G."/>
            <person name="Coutinho P."/>
            <person name="Dacks J.B."/>
            <person name="Durnford D.G."/>
            <person name="Fast N.M."/>
            <person name="Green B.R."/>
            <person name="Grisdale C."/>
            <person name="Hempe F."/>
            <person name="Henrissat B."/>
            <person name="Hoppner M.P."/>
            <person name="Ishida K.-I."/>
            <person name="Kim E."/>
            <person name="Koreny L."/>
            <person name="Kroth P.G."/>
            <person name="Liu Y."/>
            <person name="Malik S.-B."/>
            <person name="Maier U.G."/>
            <person name="McRose D."/>
            <person name="Mock T."/>
            <person name="Neilson J.A."/>
            <person name="Onodera N.T."/>
            <person name="Poole A.M."/>
            <person name="Pritham E.J."/>
            <person name="Richards T.A."/>
            <person name="Rocap G."/>
            <person name="Roy S.W."/>
            <person name="Sarai C."/>
            <person name="Schaack S."/>
            <person name="Shirato S."/>
            <person name="Slamovits C.H."/>
            <person name="Spencer D.F."/>
            <person name="Suzuki S."/>
            <person name="Worden A.Z."/>
            <person name="Zauner S."/>
            <person name="Barry K."/>
            <person name="Bell C."/>
            <person name="Bharti A.K."/>
            <person name="Crow J.A."/>
            <person name="Grimwood J."/>
            <person name="Kramer R."/>
            <person name="Lindquist E."/>
            <person name="Lucas S."/>
            <person name="Salamov A."/>
            <person name="McFadden G.I."/>
            <person name="Lane C.E."/>
            <person name="Keeling P.J."/>
            <person name="Gray M.W."/>
            <person name="Grigoriev I.V."/>
            <person name="Archibald J.M."/>
        </authorList>
    </citation>
    <scope>NUCLEOTIDE SEQUENCE</scope>
    <source>
        <strain evidence="5">CCMP2712</strain>
    </source>
</reference>
<organism evidence="3">
    <name type="scientific">Guillardia theta (strain CCMP2712)</name>
    <name type="common">Cryptophyte</name>
    <dbReference type="NCBI Taxonomy" id="905079"/>
    <lineage>
        <taxon>Eukaryota</taxon>
        <taxon>Cryptophyceae</taxon>
        <taxon>Pyrenomonadales</taxon>
        <taxon>Geminigeraceae</taxon>
        <taxon>Guillardia</taxon>
    </lineage>
</organism>
<dbReference type="PaxDb" id="55529-EKX43035"/>
<evidence type="ECO:0000313" key="5">
    <source>
        <dbReference type="Proteomes" id="UP000011087"/>
    </source>
</evidence>
<gene>
    <name evidence="3" type="ORF">GUITHDRAFT_111078</name>
</gene>
<keyword evidence="5" id="KW-1185">Reference proteome</keyword>
<evidence type="ECO:0000256" key="1">
    <source>
        <dbReference type="SAM" id="Coils"/>
    </source>
</evidence>
<dbReference type="AlphaFoldDB" id="L1J4L8"/>
<reference evidence="3 5" key="1">
    <citation type="journal article" date="2012" name="Nature">
        <title>Algal genomes reveal evolutionary mosaicism and the fate of nucleomorphs.</title>
        <authorList>
            <consortium name="DOE Joint Genome Institute"/>
            <person name="Curtis B.A."/>
            <person name="Tanifuji G."/>
            <person name="Burki F."/>
            <person name="Gruber A."/>
            <person name="Irimia M."/>
            <person name="Maruyama S."/>
            <person name="Arias M.C."/>
            <person name="Ball S.G."/>
            <person name="Gile G.H."/>
            <person name="Hirakawa Y."/>
            <person name="Hopkins J.F."/>
            <person name="Kuo A."/>
            <person name="Rensing S.A."/>
            <person name="Schmutz J."/>
            <person name="Symeonidi A."/>
            <person name="Elias M."/>
            <person name="Eveleigh R.J."/>
            <person name="Herman E.K."/>
            <person name="Klute M.J."/>
            <person name="Nakayama T."/>
            <person name="Obornik M."/>
            <person name="Reyes-Prieto A."/>
            <person name="Armbrust E.V."/>
            <person name="Aves S.J."/>
            <person name="Beiko R.G."/>
            <person name="Coutinho P."/>
            <person name="Dacks J.B."/>
            <person name="Durnford D.G."/>
            <person name="Fast N.M."/>
            <person name="Green B.R."/>
            <person name="Grisdale C.J."/>
            <person name="Hempel F."/>
            <person name="Henrissat B."/>
            <person name="Hoppner M.P."/>
            <person name="Ishida K."/>
            <person name="Kim E."/>
            <person name="Koreny L."/>
            <person name="Kroth P.G."/>
            <person name="Liu Y."/>
            <person name="Malik S.B."/>
            <person name="Maier U.G."/>
            <person name="McRose D."/>
            <person name="Mock T."/>
            <person name="Neilson J.A."/>
            <person name="Onodera N.T."/>
            <person name="Poole A.M."/>
            <person name="Pritham E.J."/>
            <person name="Richards T.A."/>
            <person name="Rocap G."/>
            <person name="Roy S.W."/>
            <person name="Sarai C."/>
            <person name="Schaack S."/>
            <person name="Shirato S."/>
            <person name="Slamovits C.H."/>
            <person name="Spencer D.F."/>
            <person name="Suzuki S."/>
            <person name="Worden A.Z."/>
            <person name="Zauner S."/>
            <person name="Barry K."/>
            <person name="Bell C."/>
            <person name="Bharti A.K."/>
            <person name="Crow J.A."/>
            <person name="Grimwood J."/>
            <person name="Kramer R."/>
            <person name="Lindquist E."/>
            <person name="Lucas S."/>
            <person name="Salamov A."/>
            <person name="McFadden G.I."/>
            <person name="Lane C.E."/>
            <person name="Keeling P.J."/>
            <person name="Gray M.W."/>
            <person name="Grigoriev I.V."/>
            <person name="Archibald J.M."/>
        </authorList>
    </citation>
    <scope>NUCLEOTIDE SEQUENCE</scope>
    <source>
        <strain evidence="3 5">CCMP2712</strain>
    </source>
</reference>